<evidence type="ECO:0000256" key="1">
    <source>
        <dbReference type="SAM" id="MobiDB-lite"/>
    </source>
</evidence>
<protein>
    <submittedName>
        <fullName evidence="2">Uncharacterized protein</fullName>
    </submittedName>
</protein>
<feature type="compositionally biased region" description="Low complexity" evidence="1">
    <location>
        <begin position="16"/>
        <end position="58"/>
    </location>
</feature>
<comment type="caution">
    <text evidence="2">The sequence shown here is derived from an EMBL/GenBank/DDBJ whole genome shotgun (WGS) entry which is preliminary data.</text>
</comment>
<reference evidence="2 3" key="1">
    <citation type="submission" date="2020-08" db="EMBL/GenBank/DDBJ databases">
        <title>Genomic Encyclopedia of Type Strains, Phase IV (KMG-IV): sequencing the most valuable type-strain genomes for metagenomic binning, comparative biology and taxonomic classification.</title>
        <authorList>
            <person name="Goeker M."/>
        </authorList>
    </citation>
    <scope>NUCLEOTIDE SEQUENCE [LARGE SCALE GENOMIC DNA]</scope>
    <source>
        <strain evidence="2 3">DSM 21793</strain>
    </source>
</reference>
<proteinExistence type="predicted"/>
<evidence type="ECO:0000313" key="3">
    <source>
        <dbReference type="Proteomes" id="UP000530564"/>
    </source>
</evidence>
<feature type="region of interest" description="Disordered" evidence="1">
    <location>
        <begin position="1"/>
        <end position="84"/>
    </location>
</feature>
<accession>A0A840A4H5</accession>
<dbReference type="EMBL" id="JACIDK010000005">
    <property type="protein sequence ID" value="MBB3892573.1"/>
    <property type="molecule type" value="Genomic_DNA"/>
</dbReference>
<dbReference type="RefSeq" id="WP_183775168.1">
    <property type="nucleotide sequence ID" value="NZ_JACIDK010000005.1"/>
</dbReference>
<sequence>MSTIRPPIFPTPQPQAQPTAPARNSAQQAFFAAAMGRPAAAPTQAQVQTQPQAPAGPVHRMPASLPADPPQKILRPGSILDIRV</sequence>
<gene>
    <name evidence="2" type="ORF">GGQ61_003309</name>
</gene>
<evidence type="ECO:0000313" key="2">
    <source>
        <dbReference type="EMBL" id="MBB3892573.1"/>
    </source>
</evidence>
<dbReference type="AlphaFoldDB" id="A0A840A4H5"/>
<keyword evidence="3" id="KW-1185">Reference proteome</keyword>
<name>A0A840A4H5_9CAUL</name>
<organism evidence="2 3">
    <name type="scientific">Phenylobacterium haematophilum</name>
    <dbReference type="NCBI Taxonomy" id="98513"/>
    <lineage>
        <taxon>Bacteria</taxon>
        <taxon>Pseudomonadati</taxon>
        <taxon>Pseudomonadota</taxon>
        <taxon>Alphaproteobacteria</taxon>
        <taxon>Caulobacterales</taxon>
        <taxon>Caulobacteraceae</taxon>
        <taxon>Phenylobacterium</taxon>
    </lineage>
</organism>
<dbReference type="Proteomes" id="UP000530564">
    <property type="component" value="Unassembled WGS sequence"/>
</dbReference>